<evidence type="ECO:0000256" key="1">
    <source>
        <dbReference type="ARBA" id="ARBA00004127"/>
    </source>
</evidence>
<dbReference type="GO" id="GO:0042500">
    <property type="term" value="F:aspartic endopeptidase activity, intramembrane cleaving"/>
    <property type="evidence" value="ECO:0007669"/>
    <property type="project" value="InterPro"/>
</dbReference>
<evidence type="ECO:0000256" key="7">
    <source>
        <dbReference type="SAM" id="MobiDB-lite"/>
    </source>
</evidence>
<feature type="compositionally biased region" description="Basic and acidic residues" evidence="7">
    <location>
        <begin position="148"/>
        <end position="167"/>
    </location>
</feature>
<dbReference type="PANTHER" id="PTHR12174">
    <property type="entry name" value="SIGNAL PEPTIDE PEPTIDASE"/>
    <property type="match status" value="1"/>
</dbReference>
<feature type="compositionally biased region" description="Basic and acidic residues" evidence="7">
    <location>
        <begin position="113"/>
        <end position="129"/>
    </location>
</feature>
<reference evidence="10" key="1">
    <citation type="submission" date="2016-04" db="UniProtKB">
        <authorList>
            <consortium name="WormBaseParasite"/>
        </authorList>
    </citation>
    <scope>IDENTIFICATION</scope>
</reference>
<evidence type="ECO:0000256" key="8">
    <source>
        <dbReference type="SAM" id="Phobius"/>
    </source>
</evidence>
<feature type="transmembrane region" description="Helical" evidence="8">
    <location>
        <begin position="439"/>
        <end position="459"/>
    </location>
</feature>
<evidence type="ECO:0000256" key="3">
    <source>
        <dbReference type="ARBA" id="ARBA00022692"/>
    </source>
</evidence>
<organism evidence="9 10">
    <name type="scientific">Syphacia muris</name>
    <dbReference type="NCBI Taxonomy" id="451379"/>
    <lineage>
        <taxon>Eukaryota</taxon>
        <taxon>Metazoa</taxon>
        <taxon>Ecdysozoa</taxon>
        <taxon>Nematoda</taxon>
        <taxon>Chromadorea</taxon>
        <taxon>Rhabditida</taxon>
        <taxon>Spirurina</taxon>
        <taxon>Oxyuridomorpha</taxon>
        <taxon>Oxyuroidea</taxon>
        <taxon>Oxyuridae</taxon>
        <taxon>Syphacia</taxon>
    </lineage>
</organism>
<dbReference type="AlphaFoldDB" id="A0A158R471"/>
<evidence type="ECO:0000256" key="2">
    <source>
        <dbReference type="ARBA" id="ARBA00006859"/>
    </source>
</evidence>
<comment type="similarity">
    <text evidence="2">Belongs to the peptidase A22B family.</text>
</comment>
<dbReference type="GO" id="GO:0033619">
    <property type="term" value="P:membrane protein proteolysis"/>
    <property type="evidence" value="ECO:0007669"/>
    <property type="project" value="TreeGrafter"/>
</dbReference>
<comment type="subcellular location">
    <subcellularLocation>
        <location evidence="1">Endomembrane system</location>
        <topology evidence="1">Multi-pass membrane protein</topology>
    </subcellularLocation>
</comment>
<evidence type="ECO:0000256" key="5">
    <source>
        <dbReference type="ARBA" id="ARBA00022989"/>
    </source>
</evidence>
<dbReference type="PANTHER" id="PTHR12174:SF35">
    <property type="entry name" value="INTRAMEMBRANE PROTEASE (IMPAS) FAMILY"/>
    <property type="match status" value="1"/>
</dbReference>
<keyword evidence="4" id="KW-0378">Hydrolase</keyword>
<dbReference type="Proteomes" id="UP000046393">
    <property type="component" value="Unplaced"/>
</dbReference>
<feature type="transmembrane region" description="Helical" evidence="8">
    <location>
        <begin position="410"/>
        <end position="432"/>
    </location>
</feature>
<evidence type="ECO:0000256" key="6">
    <source>
        <dbReference type="ARBA" id="ARBA00023136"/>
    </source>
</evidence>
<name>A0A158R471_9BILA</name>
<dbReference type="GO" id="GO:0006465">
    <property type="term" value="P:signal peptide processing"/>
    <property type="evidence" value="ECO:0007669"/>
    <property type="project" value="TreeGrafter"/>
</dbReference>
<feature type="transmembrane region" description="Helical" evidence="8">
    <location>
        <begin position="7"/>
        <end position="33"/>
    </location>
</feature>
<dbReference type="Pfam" id="PF04258">
    <property type="entry name" value="Peptidase_A22B"/>
    <property type="match status" value="1"/>
</dbReference>
<feature type="transmembrane region" description="Helical" evidence="8">
    <location>
        <begin position="45"/>
        <end position="64"/>
    </location>
</feature>
<accession>A0A158R471</accession>
<dbReference type="InterPro" id="IPR006639">
    <property type="entry name" value="Preselin/SPP"/>
</dbReference>
<evidence type="ECO:0000313" key="9">
    <source>
        <dbReference type="Proteomes" id="UP000046393"/>
    </source>
</evidence>
<dbReference type="InterPro" id="IPR007369">
    <property type="entry name" value="Peptidase_A22B_SPP"/>
</dbReference>
<dbReference type="SMART" id="SM00730">
    <property type="entry name" value="PSN"/>
    <property type="match status" value="1"/>
</dbReference>
<keyword evidence="6 8" id="KW-0472">Membrane</keyword>
<feature type="transmembrane region" description="Helical" evidence="8">
    <location>
        <begin position="312"/>
        <end position="330"/>
    </location>
</feature>
<feature type="transmembrane region" description="Helical" evidence="8">
    <location>
        <begin position="284"/>
        <end position="305"/>
    </location>
</feature>
<feature type="transmembrane region" description="Helical" evidence="8">
    <location>
        <begin position="250"/>
        <end position="272"/>
    </location>
</feature>
<dbReference type="WBParaSite" id="SMUV_0000251801-mRNA-1">
    <property type="protein sequence ID" value="SMUV_0000251801-mRNA-1"/>
    <property type="gene ID" value="SMUV_0000251801"/>
</dbReference>
<evidence type="ECO:0000313" key="10">
    <source>
        <dbReference type="WBParaSite" id="SMUV_0000251801-mRNA-1"/>
    </source>
</evidence>
<proteinExistence type="inferred from homology"/>
<sequence length="468" mass="52816">MDYSRFLAVFFLIIASTVTIYVGCIRSYAIYFFERDSRRVIFLEAWSAAVVPVALSFILIFSYLTAKRTLATSEEITAKQLFKSSQASFRSAGSQNFSRTSELENIPESPAGIHKENNGSNDSLDRSYNDEGDSADEQNFFRDPVTSVEKHSDSEDSDSQFDKRKNTGGESNADVIFTLDSTRKESQLLISRKSSADSNNETSCVYRKQSEIYKQIGKIDLVPSSLKKLSFQVVKPSPLRRFRKDSMFDVFVQLIGIQLPIWLSVVAVYITLVEILSMKFYTVFYYHHPGLKLMAMFIALFIGLFHEWKPTYFVNNMLGVTAAYVVIARVQTVSYIAGIVFLIGMVIFDLFWLYGIDLFSTVTRDTSAPILLVMPWGDAGKKERLATLDIIVPGIFLNILIKFADMYDSGAFYPSFYAVIFGLIVTFLLHLYKDKTIPAIVLPAAFAVVTSLVTVNRAGDLLQFEVKH</sequence>
<keyword evidence="3 8" id="KW-0812">Transmembrane</keyword>
<protein>
    <submittedName>
        <fullName evidence="10">Signal peptidase I</fullName>
    </submittedName>
</protein>
<keyword evidence="5 8" id="KW-1133">Transmembrane helix</keyword>
<keyword evidence="9" id="KW-1185">Reference proteome</keyword>
<feature type="transmembrane region" description="Helical" evidence="8">
    <location>
        <begin position="336"/>
        <end position="354"/>
    </location>
</feature>
<dbReference type="GO" id="GO:0098554">
    <property type="term" value="C:cytoplasmic side of endoplasmic reticulum membrane"/>
    <property type="evidence" value="ECO:0007669"/>
    <property type="project" value="TreeGrafter"/>
</dbReference>
<dbReference type="GO" id="GO:0098553">
    <property type="term" value="C:lumenal side of endoplasmic reticulum membrane"/>
    <property type="evidence" value="ECO:0007669"/>
    <property type="project" value="TreeGrafter"/>
</dbReference>
<evidence type="ECO:0000256" key="4">
    <source>
        <dbReference type="ARBA" id="ARBA00022801"/>
    </source>
</evidence>
<dbReference type="STRING" id="451379.A0A158R471"/>
<feature type="region of interest" description="Disordered" evidence="7">
    <location>
        <begin position="108"/>
        <end position="175"/>
    </location>
</feature>